<feature type="non-terminal residue" evidence="1">
    <location>
        <position position="1"/>
    </location>
</feature>
<name>A0A9N9D9A0_9GLOM</name>
<proteinExistence type="predicted"/>
<organism evidence="1 2">
    <name type="scientific">Paraglomus occultum</name>
    <dbReference type="NCBI Taxonomy" id="144539"/>
    <lineage>
        <taxon>Eukaryota</taxon>
        <taxon>Fungi</taxon>
        <taxon>Fungi incertae sedis</taxon>
        <taxon>Mucoromycota</taxon>
        <taxon>Glomeromycotina</taxon>
        <taxon>Glomeromycetes</taxon>
        <taxon>Paraglomerales</taxon>
        <taxon>Paraglomeraceae</taxon>
        <taxon>Paraglomus</taxon>
    </lineage>
</organism>
<dbReference type="AlphaFoldDB" id="A0A9N9D9A0"/>
<dbReference type="Proteomes" id="UP000789572">
    <property type="component" value="Unassembled WGS sequence"/>
</dbReference>
<reference evidence="1" key="1">
    <citation type="submission" date="2021-06" db="EMBL/GenBank/DDBJ databases">
        <authorList>
            <person name="Kallberg Y."/>
            <person name="Tangrot J."/>
            <person name="Rosling A."/>
        </authorList>
    </citation>
    <scope>NUCLEOTIDE SEQUENCE</scope>
    <source>
        <strain evidence="1">IA702</strain>
    </source>
</reference>
<evidence type="ECO:0000313" key="1">
    <source>
        <dbReference type="EMBL" id="CAG8632666.1"/>
    </source>
</evidence>
<protein>
    <submittedName>
        <fullName evidence="1">8546_t:CDS:1</fullName>
    </submittedName>
</protein>
<keyword evidence="2" id="KW-1185">Reference proteome</keyword>
<sequence length="62" mass="7337">IDELIMPVQPIQDENMNQEIDELIMPVQPIQDENMNQEIDEEMGILDIINKINQIKIEYINK</sequence>
<dbReference type="EMBL" id="CAJVPJ010002985">
    <property type="protein sequence ID" value="CAG8632666.1"/>
    <property type="molecule type" value="Genomic_DNA"/>
</dbReference>
<gene>
    <name evidence="1" type="ORF">POCULU_LOCUS8977</name>
</gene>
<comment type="caution">
    <text evidence="1">The sequence shown here is derived from an EMBL/GenBank/DDBJ whole genome shotgun (WGS) entry which is preliminary data.</text>
</comment>
<accession>A0A9N9D9A0</accession>
<evidence type="ECO:0000313" key="2">
    <source>
        <dbReference type="Proteomes" id="UP000789572"/>
    </source>
</evidence>